<dbReference type="EMBL" id="BMLF01000007">
    <property type="protein sequence ID" value="GGM15216.1"/>
    <property type="molecule type" value="Genomic_DNA"/>
</dbReference>
<dbReference type="RefSeq" id="WP_028286621.1">
    <property type="nucleotide sequence ID" value="NZ_BMLF01000007.1"/>
</dbReference>
<dbReference type="SUPFAM" id="SSF53474">
    <property type="entry name" value="alpha/beta-Hydrolases"/>
    <property type="match status" value="1"/>
</dbReference>
<dbReference type="PRINTS" id="PR00111">
    <property type="entry name" value="ABHYDROLASE"/>
</dbReference>
<evidence type="ECO:0000259" key="1">
    <source>
        <dbReference type="Pfam" id="PF00561"/>
    </source>
</evidence>
<dbReference type="AlphaFoldDB" id="A0A917T9S7"/>
<proteinExistence type="predicted"/>
<dbReference type="InterPro" id="IPR029058">
    <property type="entry name" value="AB_hydrolase_fold"/>
</dbReference>
<protein>
    <recommendedName>
        <fullName evidence="1">AB hydrolase-1 domain-containing protein</fullName>
    </recommendedName>
</protein>
<organism evidence="2 3">
    <name type="scientific">Pseudooceanicola nanhaiensis</name>
    <dbReference type="NCBI Taxonomy" id="375761"/>
    <lineage>
        <taxon>Bacteria</taxon>
        <taxon>Pseudomonadati</taxon>
        <taxon>Pseudomonadota</taxon>
        <taxon>Alphaproteobacteria</taxon>
        <taxon>Rhodobacterales</taxon>
        <taxon>Paracoccaceae</taxon>
        <taxon>Pseudooceanicola</taxon>
    </lineage>
</organism>
<evidence type="ECO:0000313" key="3">
    <source>
        <dbReference type="Proteomes" id="UP000649829"/>
    </source>
</evidence>
<comment type="caution">
    <text evidence="2">The sequence shown here is derived from an EMBL/GenBank/DDBJ whole genome shotgun (WGS) entry which is preliminary data.</text>
</comment>
<sequence length="306" mass="33758">MIGWALLAGLAALAAAPFAVEWRKPPMSDARRTAAPGHFARLSRGGTHYRWYGDRTEGPVAVCVHGLTTPSFVWDGVAADMVAHGWRVLAFDLYGRGWSDRPPGPQDREFFLEQLEEIIRHEGLKGDITLVGYSMGGAIAACYAARNPQMLRRLALIAPAGMGQVPQRLERRCAGWPVLGDWLFRLRFPRRHRRAAELLHRNEGVAREVAAAQAAELDTRGFVPAVLSSLRGMLSETLETEHRAIAAAKLPVLAIWATADALIPLSHMGRLTAWNRDARQVQVKGASHWLPLTHPREVARALRGSD</sequence>
<dbReference type="Gene3D" id="3.40.50.1820">
    <property type="entry name" value="alpha/beta hydrolase"/>
    <property type="match status" value="1"/>
</dbReference>
<dbReference type="Proteomes" id="UP000649829">
    <property type="component" value="Unassembled WGS sequence"/>
</dbReference>
<dbReference type="PANTHER" id="PTHR43194">
    <property type="entry name" value="HYDROLASE ALPHA/BETA FOLD FAMILY"/>
    <property type="match status" value="1"/>
</dbReference>
<dbReference type="Pfam" id="PF00561">
    <property type="entry name" value="Abhydrolase_1"/>
    <property type="match status" value="1"/>
</dbReference>
<keyword evidence="3" id="KW-1185">Reference proteome</keyword>
<name>A0A917T9S7_9RHOB</name>
<reference evidence="2" key="2">
    <citation type="submission" date="2020-09" db="EMBL/GenBank/DDBJ databases">
        <authorList>
            <person name="Sun Q."/>
            <person name="Zhou Y."/>
        </authorList>
    </citation>
    <scope>NUCLEOTIDE SEQUENCE</scope>
    <source>
        <strain evidence="2">CGMCC 1.6293</strain>
    </source>
</reference>
<evidence type="ECO:0000313" key="2">
    <source>
        <dbReference type="EMBL" id="GGM15216.1"/>
    </source>
</evidence>
<dbReference type="PANTHER" id="PTHR43194:SF2">
    <property type="entry name" value="PEROXISOMAL MEMBRANE PROTEIN LPX1"/>
    <property type="match status" value="1"/>
</dbReference>
<dbReference type="InterPro" id="IPR050228">
    <property type="entry name" value="Carboxylesterase_BioH"/>
</dbReference>
<feature type="domain" description="AB hydrolase-1" evidence="1">
    <location>
        <begin position="62"/>
        <end position="295"/>
    </location>
</feature>
<dbReference type="InterPro" id="IPR000073">
    <property type="entry name" value="AB_hydrolase_1"/>
</dbReference>
<gene>
    <name evidence="2" type="ORF">GCM10011534_41610</name>
</gene>
<accession>A0A917T9S7</accession>
<reference evidence="2" key="1">
    <citation type="journal article" date="2014" name="Int. J. Syst. Evol. Microbiol.">
        <title>Complete genome sequence of Corynebacterium casei LMG S-19264T (=DSM 44701T), isolated from a smear-ripened cheese.</title>
        <authorList>
            <consortium name="US DOE Joint Genome Institute (JGI-PGF)"/>
            <person name="Walter F."/>
            <person name="Albersmeier A."/>
            <person name="Kalinowski J."/>
            <person name="Ruckert C."/>
        </authorList>
    </citation>
    <scope>NUCLEOTIDE SEQUENCE</scope>
    <source>
        <strain evidence="2">CGMCC 1.6293</strain>
    </source>
</reference>